<evidence type="ECO:0000313" key="1">
    <source>
        <dbReference type="EMBL" id="VVO55089.1"/>
    </source>
</evidence>
<dbReference type="EMBL" id="CABVIK010000002">
    <property type="protein sequence ID" value="VVO55089.1"/>
    <property type="molecule type" value="Genomic_DNA"/>
</dbReference>
<accession>A0A5E7GT55</accession>
<dbReference type="Gene3D" id="2.180.10.10">
    <property type="entry name" value="RHS repeat-associated core"/>
    <property type="match status" value="1"/>
</dbReference>
<name>A0A5E7GT55_PSEFL</name>
<evidence type="ECO:0008006" key="3">
    <source>
        <dbReference type="Google" id="ProtNLM"/>
    </source>
</evidence>
<protein>
    <recommendedName>
        <fullName evidence="3">RHS repeat-associated core domain-containing protein</fullName>
    </recommendedName>
</protein>
<dbReference type="RefSeq" id="WP_154911659.1">
    <property type="nucleotide sequence ID" value="NZ_CABVIK010000002.1"/>
</dbReference>
<reference evidence="1 2" key="1">
    <citation type="submission" date="2019-09" db="EMBL/GenBank/DDBJ databases">
        <authorList>
            <person name="Chandra G."/>
            <person name="Truman W A."/>
        </authorList>
    </citation>
    <scope>NUCLEOTIDE SEQUENCE [LARGE SCALE GENOMIC DNA]</scope>
    <source>
        <strain evidence="1">PS870</strain>
    </source>
</reference>
<dbReference type="AlphaFoldDB" id="A0A5E7GT55"/>
<dbReference type="InterPro" id="IPR022385">
    <property type="entry name" value="Rhs_assc_core"/>
</dbReference>
<organism evidence="1 2">
    <name type="scientific">Pseudomonas fluorescens</name>
    <dbReference type="NCBI Taxonomy" id="294"/>
    <lineage>
        <taxon>Bacteria</taxon>
        <taxon>Pseudomonadati</taxon>
        <taxon>Pseudomonadota</taxon>
        <taxon>Gammaproteobacteria</taxon>
        <taxon>Pseudomonadales</taxon>
        <taxon>Pseudomonadaceae</taxon>
        <taxon>Pseudomonas</taxon>
    </lineage>
</organism>
<gene>
    <name evidence="1" type="ORF">PS870_00494</name>
</gene>
<evidence type="ECO:0000313" key="2">
    <source>
        <dbReference type="Proteomes" id="UP000349468"/>
    </source>
</evidence>
<dbReference type="SUPFAM" id="SSF56399">
    <property type="entry name" value="ADP-ribosylation"/>
    <property type="match status" value="1"/>
</dbReference>
<sequence length="319" mass="34453">MEDELEQLATDYLSSVLGFNGERIDPVLGGYHLGNGYRLYSPSLRRFTSPDSMSPFGKGGINPYAYCEGDPINNTDPTGHSIFGTLFMIGMALIPGGEEAEMAGGLIAKEGESIAAREVAQTGSKAIRSGEEAANIAKYGEPYPSQGKHNRANFKLFRPDAEGLRNPGRKNNIDGLADLMNEVGGYTDNFNGTGEPGLVVHGSYGVLIHNQYGVPQAQPTLDALKQIDRNHGLKLFQKTAIPLHILACRTSSPVLGAELATALERPIVLYGTDDELLSISTREILTGSNYTIRGNDNDPDILSENAKTIAAQRTYFPKF</sequence>
<dbReference type="NCBIfam" id="TIGR03696">
    <property type="entry name" value="Rhs_assc_core"/>
    <property type="match status" value="1"/>
</dbReference>
<proteinExistence type="predicted"/>
<dbReference type="Proteomes" id="UP000349468">
    <property type="component" value="Unassembled WGS sequence"/>
</dbReference>